<evidence type="ECO:0000256" key="1">
    <source>
        <dbReference type="SAM" id="Phobius"/>
    </source>
</evidence>
<reference evidence="2" key="3">
    <citation type="submission" date="2025-09" db="UniProtKB">
        <authorList>
            <consortium name="Ensembl"/>
        </authorList>
    </citation>
    <scope>IDENTIFICATION</scope>
</reference>
<reference evidence="2" key="2">
    <citation type="submission" date="2025-08" db="UniProtKB">
        <authorList>
            <consortium name="Ensembl"/>
        </authorList>
    </citation>
    <scope>IDENTIFICATION</scope>
</reference>
<feature type="transmembrane region" description="Helical" evidence="1">
    <location>
        <begin position="38"/>
        <end position="59"/>
    </location>
</feature>
<dbReference type="Ensembl" id="ENSGACT00000078548.1">
    <property type="protein sequence ID" value="ENSGACP00000042730.1"/>
    <property type="gene ID" value="ENSGACG00000037450.1"/>
</dbReference>
<feature type="transmembrane region" description="Helical" evidence="1">
    <location>
        <begin position="6"/>
        <end position="26"/>
    </location>
</feature>
<keyword evidence="1" id="KW-0812">Transmembrane</keyword>
<keyword evidence="1" id="KW-0472">Membrane</keyword>
<keyword evidence="3" id="KW-1185">Reference proteome</keyword>
<name>A0AAQ4PV72_GASAC</name>
<organism evidence="2 3">
    <name type="scientific">Gasterosteus aculeatus aculeatus</name>
    <name type="common">three-spined stickleback</name>
    <dbReference type="NCBI Taxonomy" id="481459"/>
    <lineage>
        <taxon>Eukaryota</taxon>
        <taxon>Metazoa</taxon>
        <taxon>Chordata</taxon>
        <taxon>Craniata</taxon>
        <taxon>Vertebrata</taxon>
        <taxon>Euteleostomi</taxon>
        <taxon>Actinopterygii</taxon>
        <taxon>Neopterygii</taxon>
        <taxon>Teleostei</taxon>
        <taxon>Neoteleostei</taxon>
        <taxon>Acanthomorphata</taxon>
        <taxon>Eupercaria</taxon>
        <taxon>Perciformes</taxon>
        <taxon>Cottioidei</taxon>
        <taxon>Gasterosteales</taxon>
        <taxon>Gasterosteidae</taxon>
        <taxon>Gasterosteus</taxon>
    </lineage>
</organism>
<evidence type="ECO:0000313" key="2">
    <source>
        <dbReference type="Ensembl" id="ENSGACP00000042730.1"/>
    </source>
</evidence>
<sequence length="130" mass="14289">PVQGGGSTCFVSLCVSLSFFLCRHFVSICSHVMSIFTLCLFVVILCLFVVILSVCSHFVSLCSHFMSLCSYFMSLCSHFMSLCSHFVVPRPGGLLDSPQRDSGGFPAPSWSKVSVNLHIQEVGLQVFLKQ</sequence>
<dbReference type="AlphaFoldDB" id="A0AAQ4PV72"/>
<keyword evidence="1" id="KW-1133">Transmembrane helix</keyword>
<proteinExistence type="predicted"/>
<reference evidence="2 3" key="1">
    <citation type="journal article" date="2021" name="G3 (Bethesda)">
        <title>Improved contiguity of the threespine stickleback genome using long-read sequencing.</title>
        <authorList>
            <person name="Nath S."/>
            <person name="Shaw D.E."/>
            <person name="White M.A."/>
        </authorList>
    </citation>
    <scope>NUCLEOTIDE SEQUENCE [LARGE SCALE GENOMIC DNA]</scope>
    <source>
        <strain evidence="2 3">Lake Benthic</strain>
    </source>
</reference>
<protein>
    <submittedName>
        <fullName evidence="2">Uncharacterized protein</fullName>
    </submittedName>
</protein>
<evidence type="ECO:0000313" key="3">
    <source>
        <dbReference type="Proteomes" id="UP000007635"/>
    </source>
</evidence>
<accession>A0AAQ4PV72</accession>
<dbReference type="Proteomes" id="UP000007635">
    <property type="component" value="Chromosome XIII"/>
</dbReference>